<dbReference type="AlphaFoldDB" id="A0A8S2DDF1"/>
<dbReference type="EMBL" id="CAJNOK010002645">
    <property type="protein sequence ID" value="CAF0869076.1"/>
    <property type="molecule type" value="Genomic_DNA"/>
</dbReference>
<proteinExistence type="predicted"/>
<organism evidence="1 3">
    <name type="scientific">Didymodactylos carnosus</name>
    <dbReference type="NCBI Taxonomy" id="1234261"/>
    <lineage>
        <taxon>Eukaryota</taxon>
        <taxon>Metazoa</taxon>
        <taxon>Spiralia</taxon>
        <taxon>Gnathifera</taxon>
        <taxon>Rotifera</taxon>
        <taxon>Eurotatoria</taxon>
        <taxon>Bdelloidea</taxon>
        <taxon>Philodinida</taxon>
        <taxon>Philodinidae</taxon>
        <taxon>Didymodactylos</taxon>
    </lineage>
</organism>
<dbReference type="Proteomes" id="UP000682733">
    <property type="component" value="Unassembled WGS sequence"/>
</dbReference>
<reference evidence="1" key="1">
    <citation type="submission" date="2021-02" db="EMBL/GenBank/DDBJ databases">
        <authorList>
            <person name="Nowell W R."/>
        </authorList>
    </citation>
    <scope>NUCLEOTIDE SEQUENCE</scope>
</reference>
<evidence type="ECO:0000313" key="2">
    <source>
        <dbReference type="EMBL" id="CAF3653863.1"/>
    </source>
</evidence>
<dbReference type="Proteomes" id="UP000677228">
    <property type="component" value="Unassembled WGS sequence"/>
</dbReference>
<accession>A0A8S2DDF1</accession>
<evidence type="ECO:0000313" key="1">
    <source>
        <dbReference type="EMBL" id="CAF0869076.1"/>
    </source>
</evidence>
<protein>
    <submittedName>
        <fullName evidence="1">Uncharacterized protein</fullName>
    </submittedName>
</protein>
<dbReference type="EMBL" id="CAJOBA010002646">
    <property type="protein sequence ID" value="CAF3653863.1"/>
    <property type="molecule type" value="Genomic_DNA"/>
</dbReference>
<name>A0A8S2DDF1_9BILA</name>
<evidence type="ECO:0000313" key="3">
    <source>
        <dbReference type="Proteomes" id="UP000677228"/>
    </source>
</evidence>
<comment type="caution">
    <text evidence="1">The sequence shown here is derived from an EMBL/GenBank/DDBJ whole genome shotgun (WGS) entry which is preliminary data.</text>
</comment>
<sequence length="193" mass="21843">MQSQAIKKVTMGQWFDRNSDNACGTFRALLRYRVDAGDEMLKEHLISAPQNATYISKTTQNELINCCVRTGEGLAKLILEELNELDLDPSFIVGEGYDGRNLDVLYKTSKDAQLAYNLSINMKDSTFIVGLCILNKRLSLTSPVVCGLQSSGDIMDCKQLIDDIIFMFKYSRNEKLEQNYEEIFDVSCCDHKP</sequence>
<gene>
    <name evidence="1" type="ORF">OVA965_LOCUS8034</name>
    <name evidence="2" type="ORF">TMI583_LOCUS8030</name>
</gene>